<dbReference type="CDD" id="cd06577">
    <property type="entry name" value="PASTA_pknB"/>
    <property type="match status" value="1"/>
</dbReference>
<reference evidence="5 6" key="1">
    <citation type="submission" date="2019-07" db="EMBL/GenBank/DDBJ databases">
        <title>Paenibacillus thiaminolyticus NRRL B-4156.</title>
        <authorList>
            <person name="Hehnly C."/>
            <person name="Zhang L."/>
        </authorList>
    </citation>
    <scope>NUCLEOTIDE SEQUENCE [LARGE SCALE GENOMIC DNA]</scope>
    <source>
        <strain evidence="5 6">NRRL B-4156</strain>
    </source>
</reference>
<feature type="compositionally biased region" description="Low complexity" evidence="1">
    <location>
        <begin position="386"/>
        <end position="457"/>
    </location>
</feature>
<dbReference type="RefSeq" id="WP_087441261.1">
    <property type="nucleotide sequence ID" value="NZ_CABMNB010000019.1"/>
</dbReference>
<dbReference type="Gene3D" id="3.30.10.20">
    <property type="match status" value="1"/>
</dbReference>
<dbReference type="InterPro" id="IPR005543">
    <property type="entry name" value="PASTA_dom"/>
</dbReference>
<name>A0AAP9DYU3_PANTH</name>
<gene>
    <name evidence="5" type="ORF">FLT43_28385</name>
    <name evidence="4" type="ORF">M5W83_12195</name>
</gene>
<accession>A0AAP9DYU3</accession>
<dbReference type="AlphaFoldDB" id="A0AAP9DYU3"/>
<proteinExistence type="predicted"/>
<evidence type="ECO:0000256" key="2">
    <source>
        <dbReference type="SAM" id="Phobius"/>
    </source>
</evidence>
<organism evidence="5 6">
    <name type="scientific">Paenibacillus thiaminolyticus</name>
    <name type="common">Bacillus thiaminolyticus</name>
    <dbReference type="NCBI Taxonomy" id="49283"/>
    <lineage>
        <taxon>Bacteria</taxon>
        <taxon>Bacillati</taxon>
        <taxon>Bacillota</taxon>
        <taxon>Bacilli</taxon>
        <taxon>Bacillales</taxon>
        <taxon>Paenibacillaceae</taxon>
        <taxon>Paenibacillus</taxon>
    </lineage>
</organism>
<keyword evidence="7" id="KW-1185">Reference proteome</keyword>
<dbReference type="Pfam" id="PF03793">
    <property type="entry name" value="PASTA"/>
    <property type="match status" value="1"/>
</dbReference>
<feature type="region of interest" description="Disordered" evidence="1">
    <location>
        <begin position="335"/>
        <end position="479"/>
    </location>
</feature>
<dbReference type="SUPFAM" id="SSF54184">
    <property type="entry name" value="Penicillin-binding protein 2x (pbp-2x), c-terminal domain"/>
    <property type="match status" value="1"/>
</dbReference>
<feature type="compositionally biased region" description="Basic and acidic residues" evidence="1">
    <location>
        <begin position="255"/>
        <end position="266"/>
    </location>
</feature>
<protein>
    <submittedName>
        <fullName evidence="5">PASTA domain-containing protein</fullName>
    </submittedName>
</protein>
<keyword evidence="2" id="KW-0812">Transmembrane</keyword>
<dbReference type="Proteomes" id="UP000315377">
    <property type="component" value="Chromosome"/>
</dbReference>
<keyword evidence="2" id="KW-1133">Transmembrane helix</keyword>
<keyword evidence="2" id="KW-0472">Membrane</keyword>
<evidence type="ECO:0000313" key="4">
    <source>
        <dbReference type="EMBL" id="MCY9607904.1"/>
    </source>
</evidence>
<evidence type="ECO:0000256" key="1">
    <source>
        <dbReference type="SAM" id="MobiDB-lite"/>
    </source>
</evidence>
<reference evidence="4 7" key="2">
    <citation type="submission" date="2022-05" db="EMBL/GenBank/DDBJ databases">
        <title>Genome Sequencing of Bee-Associated Microbes.</title>
        <authorList>
            <person name="Dunlap C."/>
        </authorList>
    </citation>
    <scope>NUCLEOTIDE SEQUENCE [LARGE SCALE GENOMIC DNA]</scope>
    <source>
        <strain evidence="4 7">NRRL B-14613</strain>
    </source>
</reference>
<feature type="transmembrane region" description="Helical" evidence="2">
    <location>
        <begin position="301"/>
        <end position="322"/>
    </location>
</feature>
<feature type="compositionally biased region" description="Acidic residues" evidence="1">
    <location>
        <begin position="269"/>
        <end position="287"/>
    </location>
</feature>
<dbReference type="SMART" id="SM00740">
    <property type="entry name" value="PASTA"/>
    <property type="match status" value="1"/>
</dbReference>
<feature type="domain" description="PASTA" evidence="3">
    <location>
        <begin position="474"/>
        <end position="540"/>
    </location>
</feature>
<evidence type="ECO:0000259" key="3">
    <source>
        <dbReference type="PROSITE" id="PS51178"/>
    </source>
</evidence>
<dbReference type="PROSITE" id="PS51178">
    <property type="entry name" value="PASTA"/>
    <property type="match status" value="1"/>
</dbReference>
<feature type="region of interest" description="Disordered" evidence="1">
    <location>
        <begin position="251"/>
        <end position="291"/>
    </location>
</feature>
<evidence type="ECO:0000313" key="5">
    <source>
        <dbReference type="EMBL" id="QDM46945.1"/>
    </source>
</evidence>
<dbReference type="Proteomes" id="UP001209276">
    <property type="component" value="Unassembled WGS sequence"/>
</dbReference>
<dbReference type="EMBL" id="CP041405">
    <property type="protein sequence ID" value="QDM46945.1"/>
    <property type="molecule type" value="Genomic_DNA"/>
</dbReference>
<sequence>MSTYIAERYQLNSVIFHLGGGILYEAVDMSLQRDVFIYVVENTDSGRADEYRTAFGNVSHFSNNRFFHMLNAGMSGEDFYVVFMAYSGMPLVKYAQRHALSSEKVLTMIYELGTSIQEALEEGVSRFPVTIDNVWVTADNQLIIMNYWTQAEEGEHGTTALYRLLYQLCTLHPHVPSQFDVVETRLYGALKDLNEAQRDLALKLMRKVHAGDASLFTFMVGLREIMEQPEVPEVPEVPMQASRDVATPVFTAAPPREELSPRRPLAESEPYDVEADEELAEEEDDDEYERKEAASFNGSKMLLIVACVCVFFAVLGGAVIWANSLSKDNETAAVTEPGTTQGADSDTAGEQQDGSGDNADNDTIVPDGGDNGSVVEPDTPAGSNGGSSSSNTDSGSSAGQGSQQPDTNPGTTTPTQPDNTQQPGTTDPGTVPSGPGTTDPGTTPPGTGMPDTGTPTDPANPGTETPPAEAGQTGEGEVQVPSLIGLTLEEAEEQVKAAGLRWSYFKENSEEQPAGQIFKQEPEAGAAIKKGERVTFYISREQQ</sequence>
<feature type="compositionally biased region" description="Polar residues" evidence="1">
    <location>
        <begin position="337"/>
        <end position="355"/>
    </location>
</feature>
<evidence type="ECO:0000313" key="6">
    <source>
        <dbReference type="Proteomes" id="UP000315377"/>
    </source>
</evidence>
<evidence type="ECO:0000313" key="7">
    <source>
        <dbReference type="Proteomes" id="UP001209276"/>
    </source>
</evidence>
<dbReference type="EMBL" id="JAMDMM010000023">
    <property type="protein sequence ID" value="MCY9607904.1"/>
    <property type="molecule type" value="Genomic_DNA"/>
</dbReference>
<dbReference type="GeneID" id="76999883"/>